<dbReference type="EMBL" id="CP104694">
    <property type="protein sequence ID" value="UXI70095.1"/>
    <property type="molecule type" value="Genomic_DNA"/>
</dbReference>
<dbReference type="InterPro" id="IPR050587">
    <property type="entry name" value="GNT1/Glycosyltrans_8"/>
</dbReference>
<organism evidence="1 2">
    <name type="scientific">Tahibacter amnicola</name>
    <dbReference type="NCBI Taxonomy" id="2976241"/>
    <lineage>
        <taxon>Bacteria</taxon>
        <taxon>Pseudomonadati</taxon>
        <taxon>Pseudomonadota</taxon>
        <taxon>Gammaproteobacteria</taxon>
        <taxon>Lysobacterales</taxon>
        <taxon>Rhodanobacteraceae</taxon>
        <taxon>Tahibacter</taxon>
    </lineage>
</organism>
<dbReference type="InterPro" id="IPR002495">
    <property type="entry name" value="Glyco_trans_8"/>
</dbReference>
<protein>
    <recommendedName>
        <fullName evidence="3">Glycosyl transferase family 8</fullName>
    </recommendedName>
</protein>
<evidence type="ECO:0008006" key="3">
    <source>
        <dbReference type="Google" id="ProtNLM"/>
    </source>
</evidence>
<proteinExistence type="predicted"/>
<name>A0ABY6BJQ7_9GAMM</name>
<sequence length="327" mass="36248">MNSNDIPGAQQAWHSTTSSRRHCLVTITDDGFVAGTQMLLFTFLRYNPWFRGTVVVIVGGELGAAARARLQALTPICFVEPGADLVHRVAQLTRALPGLRVAGPRFASLEAFGMDAFDRVVYIDSDAFVTGDLSRLFMTDEPLLCCGDGSHYDALLGDPEAALQANRRRYGKALSTCFNAGMISIGRACLARALRDELVGLIDPQTWRDVETLGWTDQLILNRRFAGFATLLDARYNYMPILEARIRKADGLSFCDARVIHMAGRDKPWETPSTERPPSVAKFHELWQQLSELMPGQDARASEERLALESAQMHSLMQPRTEIEASS</sequence>
<dbReference type="InterPro" id="IPR029044">
    <property type="entry name" value="Nucleotide-diphossugar_trans"/>
</dbReference>
<reference evidence="1" key="1">
    <citation type="submission" date="2022-09" db="EMBL/GenBank/DDBJ databases">
        <title>Tahibacter sp. nov., isolated from a fresh water.</title>
        <authorList>
            <person name="Baek J.H."/>
            <person name="Lee J.K."/>
            <person name="Kim J.M."/>
            <person name="Jeon C.O."/>
        </authorList>
    </citation>
    <scope>NUCLEOTIDE SEQUENCE</scope>
    <source>
        <strain evidence="1">W38</strain>
    </source>
</reference>
<evidence type="ECO:0000313" key="1">
    <source>
        <dbReference type="EMBL" id="UXI70095.1"/>
    </source>
</evidence>
<gene>
    <name evidence="1" type="ORF">N4264_10840</name>
</gene>
<dbReference type="SUPFAM" id="SSF53448">
    <property type="entry name" value="Nucleotide-diphospho-sugar transferases"/>
    <property type="match status" value="1"/>
</dbReference>
<accession>A0ABY6BJQ7</accession>
<dbReference type="Proteomes" id="UP001064632">
    <property type="component" value="Chromosome"/>
</dbReference>
<dbReference type="Pfam" id="PF01501">
    <property type="entry name" value="Glyco_transf_8"/>
    <property type="match status" value="1"/>
</dbReference>
<dbReference type="PANTHER" id="PTHR11183">
    <property type="entry name" value="GLYCOGENIN SUBFAMILY MEMBER"/>
    <property type="match status" value="1"/>
</dbReference>
<dbReference type="Gene3D" id="3.90.550.10">
    <property type="entry name" value="Spore Coat Polysaccharide Biosynthesis Protein SpsA, Chain A"/>
    <property type="match status" value="1"/>
</dbReference>
<keyword evidence="2" id="KW-1185">Reference proteome</keyword>
<dbReference type="RefSeq" id="WP_261697046.1">
    <property type="nucleotide sequence ID" value="NZ_CP104694.1"/>
</dbReference>
<evidence type="ECO:0000313" key="2">
    <source>
        <dbReference type="Proteomes" id="UP001064632"/>
    </source>
</evidence>